<feature type="transmembrane region" description="Helical" evidence="1">
    <location>
        <begin position="77"/>
        <end position="102"/>
    </location>
</feature>
<dbReference type="EMBL" id="JBBUTG010000026">
    <property type="protein sequence ID" value="MEK8034204.1"/>
    <property type="molecule type" value="Genomic_DNA"/>
</dbReference>
<feature type="transmembrane region" description="Helical" evidence="1">
    <location>
        <begin position="37"/>
        <end position="57"/>
    </location>
</feature>
<keyword evidence="3" id="KW-1185">Reference proteome</keyword>
<keyword evidence="1" id="KW-1133">Transmembrane helix</keyword>
<comment type="caution">
    <text evidence="2">The sequence shown here is derived from an EMBL/GenBank/DDBJ whole genome shotgun (WGS) entry which is preliminary data.</text>
</comment>
<dbReference type="RefSeq" id="WP_341428632.1">
    <property type="nucleotide sequence ID" value="NZ_JBBUTG010000026.1"/>
</dbReference>
<organism evidence="2 3">
    <name type="scientific">Ideonella lacteola</name>
    <dbReference type="NCBI Taxonomy" id="2984193"/>
    <lineage>
        <taxon>Bacteria</taxon>
        <taxon>Pseudomonadati</taxon>
        <taxon>Pseudomonadota</taxon>
        <taxon>Betaproteobacteria</taxon>
        <taxon>Burkholderiales</taxon>
        <taxon>Sphaerotilaceae</taxon>
        <taxon>Ideonella</taxon>
    </lineage>
</organism>
<proteinExistence type="predicted"/>
<feature type="transmembrane region" description="Helical" evidence="1">
    <location>
        <begin position="6"/>
        <end position="25"/>
    </location>
</feature>
<dbReference type="Proteomes" id="UP001371218">
    <property type="component" value="Unassembled WGS sequence"/>
</dbReference>
<evidence type="ECO:0000256" key="1">
    <source>
        <dbReference type="SAM" id="Phobius"/>
    </source>
</evidence>
<accession>A0ABU9BWS9</accession>
<reference evidence="2 3" key="1">
    <citation type="submission" date="2024-04" db="EMBL/GenBank/DDBJ databases">
        <title>Novel species of the genus Ideonella isolated from streams.</title>
        <authorList>
            <person name="Lu H."/>
        </authorList>
    </citation>
    <scope>NUCLEOTIDE SEQUENCE [LARGE SCALE GENOMIC DNA]</scope>
    <source>
        <strain evidence="2 3">DXS29W</strain>
    </source>
</reference>
<sequence>MGTLDIAWFIGTVHVSLLLALRAGFLSEVDDDASYRYMVVALCLQLLALLCASPWLLQVWQQIASFFDSVQPGALALFTATVVMLVPVVACLVGITSVVMWLGDQLSRRGARASADL</sequence>
<gene>
    <name evidence="2" type="ORF">AACH06_25540</name>
</gene>
<keyword evidence="1" id="KW-0472">Membrane</keyword>
<protein>
    <submittedName>
        <fullName evidence="2">Uncharacterized protein</fullName>
    </submittedName>
</protein>
<evidence type="ECO:0000313" key="3">
    <source>
        <dbReference type="Proteomes" id="UP001371218"/>
    </source>
</evidence>
<keyword evidence="1" id="KW-0812">Transmembrane</keyword>
<name>A0ABU9BWS9_9BURK</name>
<evidence type="ECO:0000313" key="2">
    <source>
        <dbReference type="EMBL" id="MEK8034204.1"/>
    </source>
</evidence>